<name>A0A9P7BLG5_RHIOR</name>
<protein>
    <recommendedName>
        <fullName evidence="1">F-box domain-containing protein</fullName>
    </recommendedName>
</protein>
<dbReference type="AlphaFoldDB" id="A0A9P7BLG5"/>
<evidence type="ECO:0000313" key="2">
    <source>
        <dbReference type="EMBL" id="KAG1301448.1"/>
    </source>
</evidence>
<keyword evidence="3" id="KW-1185">Reference proteome</keyword>
<organism evidence="2 3">
    <name type="scientific">Rhizopus oryzae</name>
    <name type="common">Mucormycosis agent</name>
    <name type="synonym">Rhizopus arrhizus var. delemar</name>
    <dbReference type="NCBI Taxonomy" id="64495"/>
    <lineage>
        <taxon>Eukaryota</taxon>
        <taxon>Fungi</taxon>
        <taxon>Fungi incertae sedis</taxon>
        <taxon>Mucoromycota</taxon>
        <taxon>Mucoromycotina</taxon>
        <taxon>Mucoromycetes</taxon>
        <taxon>Mucorales</taxon>
        <taxon>Mucorineae</taxon>
        <taxon>Rhizopodaceae</taxon>
        <taxon>Rhizopus</taxon>
    </lineage>
</organism>
<reference evidence="2" key="1">
    <citation type="journal article" date="2020" name="Microb. Genom.">
        <title>Genetic diversity of clinical and environmental Mucorales isolates obtained from an investigation of mucormycosis cases among solid organ transplant recipients.</title>
        <authorList>
            <person name="Nguyen M.H."/>
            <person name="Kaul D."/>
            <person name="Muto C."/>
            <person name="Cheng S.J."/>
            <person name="Richter R.A."/>
            <person name="Bruno V.M."/>
            <person name="Liu G."/>
            <person name="Beyhan S."/>
            <person name="Sundermann A.J."/>
            <person name="Mounaud S."/>
            <person name="Pasculle A.W."/>
            <person name="Nierman W.C."/>
            <person name="Driscoll E."/>
            <person name="Cumbie R."/>
            <person name="Clancy C.J."/>
            <person name="Dupont C.L."/>
        </authorList>
    </citation>
    <scope>NUCLEOTIDE SEQUENCE</scope>
    <source>
        <strain evidence="2">GL11</strain>
    </source>
</reference>
<accession>A0A9P7BLG5</accession>
<dbReference type="Proteomes" id="UP000716291">
    <property type="component" value="Unassembled WGS sequence"/>
</dbReference>
<evidence type="ECO:0000259" key="1">
    <source>
        <dbReference type="PROSITE" id="PS50181"/>
    </source>
</evidence>
<feature type="domain" description="F-box" evidence="1">
    <location>
        <begin position="1"/>
        <end position="24"/>
    </location>
</feature>
<comment type="caution">
    <text evidence="2">The sequence shown here is derived from an EMBL/GenBank/DDBJ whole genome shotgun (WGS) entry which is preliminary data.</text>
</comment>
<proteinExistence type="predicted"/>
<dbReference type="OrthoDB" id="2205398at2759"/>
<evidence type="ECO:0000313" key="3">
    <source>
        <dbReference type="Proteomes" id="UP000716291"/>
    </source>
</evidence>
<gene>
    <name evidence="2" type="ORF">G6F64_011795</name>
</gene>
<dbReference type="EMBL" id="JAANQT010003085">
    <property type="protein sequence ID" value="KAG1301448.1"/>
    <property type="molecule type" value="Genomic_DNA"/>
</dbReference>
<dbReference type="InterPro" id="IPR001810">
    <property type="entry name" value="F-box_dom"/>
</dbReference>
<dbReference type="PROSITE" id="PS50181">
    <property type="entry name" value="FBOX"/>
    <property type="match status" value="1"/>
</dbReference>
<sequence>MNQLPAEIILYIFSLLAVDDLVQLLKWSKSDQLKMYCKSILLNQIRAQAWRLDLYTASDYFALLCNRDFAIRPPVLQLFCISFNSHSLVFETHQCSSLLQGLRVYCPYWIHLFREDDQQGELDLMNLSEDKIMIRKEQTKLQLIVSFNWFIQRMGIQLS</sequence>